<organism evidence="3 4">
    <name type="scientific">Naasia lichenicola</name>
    <dbReference type="NCBI Taxonomy" id="2565933"/>
    <lineage>
        <taxon>Bacteria</taxon>
        <taxon>Bacillati</taxon>
        <taxon>Actinomycetota</taxon>
        <taxon>Actinomycetes</taxon>
        <taxon>Micrococcales</taxon>
        <taxon>Microbacteriaceae</taxon>
        <taxon>Naasia</taxon>
    </lineage>
</organism>
<dbReference type="Gene3D" id="3.30.70.1060">
    <property type="entry name" value="Dimeric alpha+beta barrel"/>
    <property type="match status" value="1"/>
</dbReference>
<evidence type="ECO:0000313" key="4">
    <source>
        <dbReference type="Proteomes" id="UP000309133"/>
    </source>
</evidence>
<feature type="domain" description="YCII-related" evidence="2">
    <location>
        <begin position="1"/>
        <end position="110"/>
    </location>
</feature>
<evidence type="ECO:0000259" key="2">
    <source>
        <dbReference type="Pfam" id="PF03795"/>
    </source>
</evidence>
<reference evidence="3 4" key="1">
    <citation type="submission" date="2019-04" db="EMBL/GenBank/DDBJ databases">
        <authorList>
            <person name="Jiang L."/>
        </authorList>
    </citation>
    <scope>NUCLEOTIDE SEQUENCE [LARGE SCALE GENOMIC DNA]</scope>
    <source>
        <strain evidence="3 4">YIM 131853</strain>
    </source>
</reference>
<keyword evidence="4" id="KW-1185">Reference proteome</keyword>
<dbReference type="Proteomes" id="UP000309133">
    <property type="component" value="Unassembled WGS sequence"/>
</dbReference>
<name>A0A4S4FL34_9MICO</name>
<dbReference type="InterPro" id="IPR005545">
    <property type="entry name" value="YCII"/>
</dbReference>
<gene>
    <name evidence="3" type="ORF">E6C64_14715</name>
</gene>
<comment type="caution">
    <text evidence="3">The sequence shown here is derived from an EMBL/GenBank/DDBJ whole genome shotgun (WGS) entry which is preliminary data.</text>
</comment>
<evidence type="ECO:0000256" key="1">
    <source>
        <dbReference type="ARBA" id="ARBA00007689"/>
    </source>
</evidence>
<evidence type="ECO:0000313" key="3">
    <source>
        <dbReference type="EMBL" id="THG29896.1"/>
    </source>
</evidence>
<comment type="similarity">
    <text evidence="1">Belongs to the YciI family.</text>
</comment>
<dbReference type="EMBL" id="SSSM01000005">
    <property type="protein sequence ID" value="THG29896.1"/>
    <property type="molecule type" value="Genomic_DNA"/>
</dbReference>
<protein>
    <recommendedName>
        <fullName evidence="2">YCII-related domain-containing protein</fullName>
    </recommendedName>
</protein>
<sequence length="117" mass="12221">MQYMFLIHTDESVAPSPGTPEFDAWLGGWVAYNQSLVAGGNWIDGGSLTPAATATTVRIGSQPAIVDGPFSEAKEQFGGFYLIEAADLDEALALAARIPLAEASVEVRPVAARALGV</sequence>
<dbReference type="RefSeq" id="WP_136428225.1">
    <property type="nucleotide sequence ID" value="NZ_SSSM01000005.1"/>
</dbReference>
<dbReference type="OrthoDB" id="3212458at2"/>
<dbReference type="InterPro" id="IPR011008">
    <property type="entry name" value="Dimeric_a/b-barrel"/>
</dbReference>
<dbReference type="Pfam" id="PF03795">
    <property type="entry name" value="YCII"/>
    <property type="match status" value="1"/>
</dbReference>
<dbReference type="PANTHER" id="PTHR35174:SF3">
    <property type="entry name" value="BLL7171 PROTEIN"/>
    <property type="match status" value="1"/>
</dbReference>
<accession>A0A4S4FL34</accession>
<proteinExistence type="inferred from homology"/>
<dbReference type="PANTHER" id="PTHR35174">
    <property type="entry name" value="BLL7171 PROTEIN-RELATED"/>
    <property type="match status" value="1"/>
</dbReference>
<dbReference type="AlphaFoldDB" id="A0A4S4FL34"/>
<dbReference type="SUPFAM" id="SSF54909">
    <property type="entry name" value="Dimeric alpha+beta barrel"/>
    <property type="match status" value="1"/>
</dbReference>